<organism evidence="2">
    <name type="scientific">Tanacetum cinerariifolium</name>
    <name type="common">Dalmatian daisy</name>
    <name type="synonym">Chrysanthemum cinerariifolium</name>
    <dbReference type="NCBI Taxonomy" id="118510"/>
    <lineage>
        <taxon>Eukaryota</taxon>
        <taxon>Viridiplantae</taxon>
        <taxon>Streptophyta</taxon>
        <taxon>Embryophyta</taxon>
        <taxon>Tracheophyta</taxon>
        <taxon>Spermatophyta</taxon>
        <taxon>Magnoliopsida</taxon>
        <taxon>eudicotyledons</taxon>
        <taxon>Gunneridae</taxon>
        <taxon>Pentapetalae</taxon>
        <taxon>asterids</taxon>
        <taxon>campanulids</taxon>
        <taxon>Asterales</taxon>
        <taxon>Asteraceae</taxon>
        <taxon>Asteroideae</taxon>
        <taxon>Anthemideae</taxon>
        <taxon>Anthemidinae</taxon>
        <taxon>Tanacetum</taxon>
    </lineage>
</organism>
<feature type="compositionally biased region" description="Basic and acidic residues" evidence="1">
    <location>
        <begin position="103"/>
        <end position="119"/>
    </location>
</feature>
<name>A0A6L2MI66_TANCI</name>
<feature type="compositionally biased region" description="Basic residues" evidence="1">
    <location>
        <begin position="166"/>
        <end position="184"/>
    </location>
</feature>
<feature type="region of interest" description="Disordered" evidence="1">
    <location>
        <begin position="160"/>
        <end position="193"/>
    </location>
</feature>
<feature type="compositionally biased region" description="Basic and acidic residues" evidence="1">
    <location>
        <begin position="131"/>
        <end position="141"/>
    </location>
</feature>
<protein>
    <submittedName>
        <fullName evidence="2">Ribonuclease H-like domain-containing protein</fullName>
    </submittedName>
</protein>
<gene>
    <name evidence="2" type="ORF">Tci_043883</name>
</gene>
<accession>A0A6L2MI66</accession>
<reference evidence="2" key="1">
    <citation type="journal article" date="2019" name="Sci. Rep.">
        <title>Draft genome of Tanacetum cinerariifolium, the natural source of mosquito coil.</title>
        <authorList>
            <person name="Yamashiro T."/>
            <person name="Shiraishi A."/>
            <person name="Satake H."/>
            <person name="Nakayama K."/>
        </authorList>
    </citation>
    <scope>NUCLEOTIDE SEQUENCE</scope>
</reference>
<proteinExistence type="predicted"/>
<comment type="caution">
    <text evidence="2">The sequence shown here is derived from an EMBL/GenBank/DDBJ whole genome shotgun (WGS) entry which is preliminary data.</text>
</comment>
<dbReference type="AlphaFoldDB" id="A0A6L2MI66"/>
<dbReference type="EMBL" id="BKCJ010006391">
    <property type="protein sequence ID" value="GEU71905.1"/>
    <property type="molecule type" value="Genomic_DNA"/>
</dbReference>
<sequence>MVDYSLWEVIENGNKPAVTTVIEGVETTIAPTTAIEKRFGGNVAAKKTQRNLLKQQYENFTTSSSEVMIGVTKLKKDLTMHLWHTLLQVLILSEPTVKKPAVETSEAKASAEKPKDVRKNSGPPIIEDWISDSKDETESRPKIKKKIVKPSFAKIEFAKSNEQVKSPRKTVVKQRNQHRQHTNHPRGNQRNWNNMMSQRLKSNFEMYNKACYVCGSFDHLQANFHYHQRQVKNQKMVKPV</sequence>
<evidence type="ECO:0000256" key="1">
    <source>
        <dbReference type="SAM" id="MobiDB-lite"/>
    </source>
</evidence>
<evidence type="ECO:0000313" key="2">
    <source>
        <dbReference type="EMBL" id="GEU71905.1"/>
    </source>
</evidence>
<feature type="region of interest" description="Disordered" evidence="1">
    <location>
        <begin position="103"/>
        <end position="142"/>
    </location>
</feature>